<dbReference type="PROSITE" id="PS50234">
    <property type="entry name" value="VWFA"/>
    <property type="match status" value="1"/>
</dbReference>
<dbReference type="PANTHER" id="PTHR10579:SF129">
    <property type="entry name" value="OS01G0640200 PROTEIN"/>
    <property type="match status" value="1"/>
</dbReference>
<organism evidence="2 3">
    <name type="scientific">Urochloa decumbens</name>
    <dbReference type="NCBI Taxonomy" id="240449"/>
    <lineage>
        <taxon>Eukaryota</taxon>
        <taxon>Viridiplantae</taxon>
        <taxon>Streptophyta</taxon>
        <taxon>Embryophyta</taxon>
        <taxon>Tracheophyta</taxon>
        <taxon>Spermatophyta</taxon>
        <taxon>Magnoliopsida</taxon>
        <taxon>Liliopsida</taxon>
        <taxon>Poales</taxon>
        <taxon>Poaceae</taxon>
        <taxon>PACMAD clade</taxon>
        <taxon>Panicoideae</taxon>
        <taxon>Panicodae</taxon>
        <taxon>Paniceae</taxon>
        <taxon>Melinidinae</taxon>
        <taxon>Urochloa</taxon>
    </lineage>
</organism>
<dbReference type="EMBL" id="OZ075134">
    <property type="protein sequence ID" value="CAL4994972.1"/>
    <property type="molecule type" value="Genomic_DNA"/>
</dbReference>
<dbReference type="InterPro" id="IPR051266">
    <property type="entry name" value="CLCR"/>
</dbReference>
<dbReference type="Gene3D" id="3.40.50.410">
    <property type="entry name" value="von Willebrand factor, type A domain"/>
    <property type="match status" value="1"/>
</dbReference>
<evidence type="ECO:0000313" key="2">
    <source>
        <dbReference type="EMBL" id="CAL4994972.1"/>
    </source>
</evidence>
<accession>A0ABC9B5I0</accession>
<dbReference type="Pfam" id="PF00092">
    <property type="entry name" value="VWA"/>
    <property type="match status" value="1"/>
</dbReference>
<name>A0ABC9B5I0_9POAL</name>
<feature type="domain" description="VWFA" evidence="1">
    <location>
        <begin position="1"/>
        <end position="119"/>
    </location>
</feature>
<protein>
    <recommendedName>
        <fullName evidence="1">VWFA domain-containing protein</fullName>
    </recommendedName>
</protein>
<evidence type="ECO:0000259" key="1">
    <source>
        <dbReference type="PROSITE" id="PS50234"/>
    </source>
</evidence>
<dbReference type="PANTHER" id="PTHR10579">
    <property type="entry name" value="CALCIUM-ACTIVATED CHLORIDE CHANNEL REGULATOR"/>
    <property type="match status" value="1"/>
</dbReference>
<dbReference type="SUPFAM" id="SSF53300">
    <property type="entry name" value="vWA-like"/>
    <property type="match status" value="1"/>
</dbReference>
<proteinExistence type="predicted"/>
<reference evidence="2 3" key="2">
    <citation type="submission" date="2024-10" db="EMBL/GenBank/DDBJ databases">
        <authorList>
            <person name="Ryan C."/>
        </authorList>
    </citation>
    <scope>NUCLEOTIDE SEQUENCE [LARGE SCALE GENOMIC DNA]</scope>
</reference>
<gene>
    <name evidence="2" type="ORF">URODEC1_LOCUS62158</name>
</gene>
<keyword evidence="3" id="KW-1185">Reference proteome</keyword>
<dbReference type="Proteomes" id="UP001497457">
    <property type="component" value="Chromosome 24b"/>
</dbReference>
<dbReference type="AlphaFoldDB" id="A0ABC9B5I0"/>
<evidence type="ECO:0000313" key="3">
    <source>
        <dbReference type="Proteomes" id="UP001497457"/>
    </source>
</evidence>
<reference evidence="3" key="1">
    <citation type="submission" date="2024-06" db="EMBL/GenBank/DDBJ databases">
        <authorList>
            <person name="Ryan C."/>
        </authorList>
    </citation>
    <scope>NUCLEOTIDE SEQUENCE [LARGE SCALE GENOMIC DNA]</scope>
</reference>
<sequence>MTADAKEKLKDFVENKLSAGGTTNMRDGLKMGLDVLDDRRHKSGRVSSIVLMSDGDEDFPGASLAVDARGKAVYTFGFGEDHDAKVLGAIASKSNGGTFHYVRDDESLTVRFAEILAGLLSVVVQDLELVVSEQPGHSKIIVQEKDEGDAAEPGKYPQRRQGDKVCISFGDLFSGEVRKVIVHLLLPAVHRGYRATVLTAQCSYRYMTLFNPWKRFQVSS</sequence>
<dbReference type="InterPro" id="IPR002035">
    <property type="entry name" value="VWF_A"/>
</dbReference>
<dbReference type="InterPro" id="IPR036465">
    <property type="entry name" value="vWFA_dom_sf"/>
</dbReference>